<comment type="similarity">
    <text evidence="2">Belongs to the EfeM/EfeO family.</text>
</comment>
<dbReference type="PANTHER" id="PTHR39192">
    <property type="entry name" value="IRON UPTAKE SYSTEM COMPONENT EFEO"/>
    <property type="match status" value="1"/>
</dbReference>
<evidence type="ECO:0000256" key="1">
    <source>
        <dbReference type="ARBA" id="ARBA00004196"/>
    </source>
</evidence>
<dbReference type="AlphaFoldDB" id="C7QB15"/>
<dbReference type="PANTHER" id="PTHR39192:SF1">
    <property type="entry name" value="IRON UPTAKE SYSTEM COMPONENT EFEO"/>
    <property type="match status" value="1"/>
</dbReference>
<keyword evidence="6" id="KW-1185">Reference proteome</keyword>
<dbReference type="Gene3D" id="1.20.1420.20">
    <property type="entry name" value="M75 peptidase, HXXE motif"/>
    <property type="match status" value="1"/>
</dbReference>
<name>C7QB15_CATAD</name>
<dbReference type="InterPro" id="IPR038352">
    <property type="entry name" value="Imelysin_sf"/>
</dbReference>
<dbReference type="InterPro" id="IPR034981">
    <property type="entry name" value="Imelysin-like_EfeO/Algp7"/>
</dbReference>
<dbReference type="InParanoid" id="C7QB15"/>
<evidence type="ECO:0000313" key="6">
    <source>
        <dbReference type="Proteomes" id="UP000000851"/>
    </source>
</evidence>
<dbReference type="OrthoDB" id="7260758at2"/>
<dbReference type="Pfam" id="PF09375">
    <property type="entry name" value="Peptidase_M75"/>
    <property type="match status" value="1"/>
</dbReference>
<evidence type="ECO:0000313" key="5">
    <source>
        <dbReference type="EMBL" id="ACU76306.1"/>
    </source>
</evidence>
<proteinExistence type="inferred from homology"/>
<gene>
    <name evidence="5" type="ordered locus">Caci_7481</name>
</gene>
<dbReference type="eggNOG" id="COG2822">
    <property type="taxonomic scope" value="Bacteria"/>
</dbReference>
<accession>C7QB15</accession>
<evidence type="ECO:0000259" key="4">
    <source>
        <dbReference type="Pfam" id="PF09375"/>
    </source>
</evidence>
<keyword evidence="3" id="KW-0732">Signal</keyword>
<dbReference type="InterPro" id="IPR050894">
    <property type="entry name" value="EfeM/EfeO_iron_uptake"/>
</dbReference>
<sequence>MNSAFCPFRTTKDALSSAANPFRTLATMGLPLSKISPGLASPKVVLPLAAAVVAFAAVAGTAAHHSPAKPKYAAGLPSDALTVDVYDCGANWTSPKPGKQNLLIANTGIETTEVYLVDPGSGAIYGELVGLAPGTSDQMPVVLGAGTYALRCWPADADPVTGPPVRVTGSASGTMAGTVTPGVLPVTREDLTAPVKQYQAYVEGGLATLKPLVQKLQNDLAAGNLDAARADWTPAHQQYERLGGAYDAFGDLGDAIDGLPTDLPAGVNDPAFTGFHRIEYGLWHNQTATQLTTPAADLATAVDKLATEFPSAQIDPLALGLRTHEILEDAVRFELSDQSNQGSGTTLATIDANIDGTQSLLSILRPILTPRDPDLPRIDAALTHLRTLAEAQHHPDGSWTPLTHLTTTQREALNSAAGGAVELLAPVATICEPRLAKS</sequence>
<dbReference type="EMBL" id="CP001700">
    <property type="protein sequence ID" value="ACU76306.1"/>
    <property type="molecule type" value="Genomic_DNA"/>
</dbReference>
<dbReference type="HOGENOM" id="CLU_050342_2_1_11"/>
<dbReference type="GO" id="GO:0030313">
    <property type="term" value="C:cell envelope"/>
    <property type="evidence" value="ECO:0007669"/>
    <property type="project" value="UniProtKB-SubCell"/>
</dbReference>
<dbReference type="STRING" id="479433.Caci_7481"/>
<dbReference type="CDD" id="cd14656">
    <property type="entry name" value="Imelysin-like_EfeO"/>
    <property type="match status" value="1"/>
</dbReference>
<comment type="subcellular location">
    <subcellularLocation>
        <location evidence="1">Cell envelope</location>
    </subcellularLocation>
</comment>
<protein>
    <submittedName>
        <fullName evidence="5">Iron permease FTR1</fullName>
    </submittedName>
</protein>
<feature type="domain" description="Imelysin-like" evidence="4">
    <location>
        <begin position="195"/>
        <end position="414"/>
    </location>
</feature>
<dbReference type="InterPro" id="IPR018976">
    <property type="entry name" value="Imelysin-like"/>
</dbReference>
<evidence type="ECO:0000256" key="3">
    <source>
        <dbReference type="ARBA" id="ARBA00022729"/>
    </source>
</evidence>
<organism evidence="5 6">
    <name type="scientific">Catenulispora acidiphila (strain DSM 44928 / JCM 14897 / NBRC 102108 / NRRL B-24433 / ID139908)</name>
    <dbReference type="NCBI Taxonomy" id="479433"/>
    <lineage>
        <taxon>Bacteria</taxon>
        <taxon>Bacillati</taxon>
        <taxon>Actinomycetota</taxon>
        <taxon>Actinomycetes</taxon>
        <taxon>Catenulisporales</taxon>
        <taxon>Catenulisporaceae</taxon>
        <taxon>Catenulispora</taxon>
    </lineage>
</organism>
<reference evidence="5 6" key="1">
    <citation type="journal article" date="2009" name="Stand. Genomic Sci.">
        <title>Complete genome sequence of Catenulispora acidiphila type strain (ID 139908).</title>
        <authorList>
            <person name="Copeland A."/>
            <person name="Lapidus A."/>
            <person name="Glavina Del Rio T."/>
            <person name="Nolan M."/>
            <person name="Lucas S."/>
            <person name="Chen F."/>
            <person name="Tice H."/>
            <person name="Cheng J.F."/>
            <person name="Bruce D."/>
            <person name="Goodwin L."/>
            <person name="Pitluck S."/>
            <person name="Mikhailova N."/>
            <person name="Pati A."/>
            <person name="Ivanova N."/>
            <person name="Mavromatis K."/>
            <person name="Chen A."/>
            <person name="Palaniappan K."/>
            <person name="Chain P."/>
            <person name="Land M."/>
            <person name="Hauser L."/>
            <person name="Chang Y.J."/>
            <person name="Jeffries C.D."/>
            <person name="Chertkov O."/>
            <person name="Brettin T."/>
            <person name="Detter J.C."/>
            <person name="Han C."/>
            <person name="Ali Z."/>
            <person name="Tindall B.J."/>
            <person name="Goker M."/>
            <person name="Bristow J."/>
            <person name="Eisen J.A."/>
            <person name="Markowitz V."/>
            <person name="Hugenholtz P."/>
            <person name="Kyrpides N.C."/>
            <person name="Klenk H.P."/>
        </authorList>
    </citation>
    <scope>NUCLEOTIDE SEQUENCE [LARGE SCALE GENOMIC DNA]</scope>
    <source>
        <strain evidence="6">DSM 44928 / JCM 14897 / NBRC 102108 / NRRL B-24433 / ID139908</strain>
    </source>
</reference>
<evidence type="ECO:0000256" key="2">
    <source>
        <dbReference type="ARBA" id="ARBA00005989"/>
    </source>
</evidence>
<dbReference type="Proteomes" id="UP000000851">
    <property type="component" value="Chromosome"/>
</dbReference>
<dbReference type="KEGG" id="cai:Caci_7481"/>